<feature type="domain" description="EGF-like" evidence="10">
    <location>
        <begin position="2252"/>
        <end position="2294"/>
    </location>
</feature>
<feature type="region of interest" description="Disordered" evidence="7">
    <location>
        <begin position="689"/>
        <end position="798"/>
    </location>
</feature>
<feature type="compositionally biased region" description="Low complexity" evidence="7">
    <location>
        <begin position="1415"/>
        <end position="1442"/>
    </location>
</feature>
<protein>
    <submittedName>
        <fullName evidence="12">Uncharacterized protein</fullName>
    </submittedName>
</protein>
<feature type="compositionally biased region" description="Polar residues" evidence="7">
    <location>
        <begin position="1482"/>
        <end position="1493"/>
    </location>
</feature>
<dbReference type="InterPro" id="IPR001881">
    <property type="entry name" value="EGF-like_Ca-bd_dom"/>
</dbReference>
<feature type="domain" description="EGF-like" evidence="10">
    <location>
        <begin position="169"/>
        <end position="212"/>
    </location>
</feature>
<feature type="compositionally biased region" description="Low complexity" evidence="7">
    <location>
        <begin position="1498"/>
        <end position="1544"/>
    </location>
</feature>
<dbReference type="InterPro" id="IPR000152">
    <property type="entry name" value="EGF-type_Asp/Asn_hydroxyl_site"/>
</dbReference>
<feature type="disulfide bond" evidence="6">
    <location>
        <begin position="96"/>
        <end position="106"/>
    </location>
</feature>
<dbReference type="GO" id="GO:0008201">
    <property type="term" value="F:heparin binding"/>
    <property type="evidence" value="ECO:0007669"/>
    <property type="project" value="TreeGrafter"/>
</dbReference>
<feature type="domain" description="EGF-like" evidence="10">
    <location>
        <begin position="1890"/>
        <end position="1931"/>
    </location>
</feature>
<feature type="compositionally biased region" description="Basic and acidic residues" evidence="7">
    <location>
        <begin position="707"/>
        <end position="717"/>
    </location>
</feature>
<keyword evidence="13" id="KW-1185">Reference proteome</keyword>
<feature type="domain" description="EGF-like" evidence="10">
    <location>
        <begin position="2157"/>
        <end position="2197"/>
    </location>
</feature>
<feature type="compositionally biased region" description="Low complexity" evidence="7">
    <location>
        <begin position="1122"/>
        <end position="1148"/>
    </location>
</feature>
<sequence length="3086" mass="325454">MDDDGPPKKMWPLALLLLSTVSLSEALTKNFVNQSMPELRPMFVVNFDMASVICQHSADPSDLHMHDMSILCDGKTDCYSNPAMHDESFPYCEGHCNSTCSNRGACLFDGRKAQCYCNTGFHGPSCELTDTNECAEKRCHWMAHCQNTYGSYECTCFPGFEGDGFECTDIDECETGEAECPPHAECVNLPGTYLCNCSEGFMPKGVPLERCADVDECATRRCTTANRERSVGGFSCVSQCDLGYQLLNGRCVDVDECVEGRCDKRASCENLPGSFRCHCDEGFTGDGRSCIPLTDCSQDESICDRHAFCLGAFRTCICQAGYKGDGLTCEDENECEAKSNPCENQAGKRCVNIEGGYICCDEGTDGCRLHQRWKGVYCAGGCGLHAVCFNQTCQCMEGFSGDPLAKCVDVNECEDDDRCPWRSERAAEKYVLAEEAVEKGGSSSKRTGGIVVTGGVDVDELKNKILVGGFEACDGGCPEDSECIGSACQCRKGFIGEPGSDCQDINECDILEDACADIEGGWCLNTVGSFHCCSPSSAVTDCIGLEISASPNGTARLRLTNPNATAVGEAQAELRRSQGAAESEEVGQRKTSSGGRIIIAKGRVGSEETGGDQWGIEITREEHENATEKEAVQKEYEIATRAPLVVELTSTSGSLLSSMRPLSHDGSGLTTVIPPPRTTEKVDAVITDIKKPREGLETNPDEGEDPDSLKTDAEEKVASGTYTPGATTEATKAPENGTSTTNAPTTVSLSGTSYETSTVTSILKPTTESSTSSSTEGSGFEPETTESSGAEPATIEEIPTTTISAAIGVLSSEHASSASTVLPTASSDSPAESATSPSLPTGSTVESTASSEAATEAVAYVITSTTASPDAPKVSTPESSTEVLSGSSESPSIPTEPTASSTRGTTSGSSESSASEEATASPVLPIEEATVFTTESSSNGSSSPEAPETIEGPELSTTPGNVDGSTTSSTSSTASPLSSSTESSAQSTGNTVPSTATSAEASKRRTTPPSTTEGGESTIGEPELSTTPGKVNASTTSSGESTSSTESPSSSSTSSEALETTTSATTADAVTSTQAATVSAASTESSSAAPQSTTTSVEPSSTSSSSEKTRVTHPEEEDEETTSPTPATTSSTVPSGSTESASSSTTAENGLEIVRGVGGQRTTVEAEGVRRKETSESSAAFSPTPTTIGAEEKSSTAPVESTTGSASTSAADVTEETTKKATSSIPAEGPEEITSPTAEIPSSSSSAPEAPTETDTTASSVSTSDTESTGSSAPPSTSSTQGATSPTVEVTTEAASPVASESTTPASPIEEESITEGSTTSTPADKDFHSTSTPQVEDASPTSQEVPKISEAPSASVEMTTSTPLAESEETSALFGGTTIDSEEETSSTPLVGLEIVKVTAAPTAESIETKTETTTEASTSEGSGESTEPASSTESSEEATTLLVGIAIVKLTPDRTPETEAPEAVTIGSTSSEVSSAPLPTESTPEVATAASTEFPATDSTDTSASTERPSPSSSEWSTPALTDALAATSPEPSTASTSESTSVDLSFEATTEEPITSNTVTPDAGTSDTEGSGVEESTTKAPTTSRVTLPEEEGEQSTTSSTSEASGGESSTDSILSSTSSQRPFITVSSSTEDSTPSPASLSASPTSTSSKKATPEGSGDLPETTSSTEVTSSMEETTTPGFGIEIVNVTPESSEAPSIADASTPTERPSTSIPTESSTRSTSTTPEASSAPSSSTETASESRPPTLGPYVPPMATESSEILKTTREETVAPLTATISSVATKDVFSLRTTTLAPEADRHNPATVFQRCITSNECGDDAYCERRSGLCRCSPGFRGSPLRGRCEDVNECALKLDDCHPTTRCHNYVGGYGCFCAVGYRKTVHGVCEVIDECAERNGTLCGPNAFCTNLEGSYSCQCDEGFVGDGYVCTSLEKRHCTQEEWVRSDCGRNHVCLVDGRGAIDCDTCKPGFTMKHGVCSDVNECESKELSGCHKDALCTNLMGGHVCKCQPGYQGDGYSCIDVDECTHNPCHPQATCINVPGAFLCRCPSGWAGDGLAECLNPLDGACERRSELCEGAAHAACLSVRLPPRGDLSAVCECLPNFRFDNASRQCEDVDECLEDRHSCDPATSQCVNTLGGFRCECAPGFEGVGDVCVDVDECQRGVSGCHPNAHCVNHIGSVGCHCAEGFTGDGVDCQPIERIVTDSSCSTEWEEICRSKNKTCHVDDEEVSQCGSCLIGYQPTDGKCLPVNGLGNCADTSKNNCDENAECIDVHPGRHFCSCKIGYIGDGMRCDDVDECSIRGICDPDATCHNTNGSFECHCNKGFSGNGFKCVQNNNIYGGPSCHLNPKMCHPNARCLLDGKCKCFNGYEGDGLTFCDPISSQQAVSLHCSPPNNSSCHPNAHCDTSKGACVCRVGFYGDGVTFCQRTDLDCSKDASICDPSALCDRASKRCRCRDGFIGDGATCAPDGLDCTSRPSICSESAECAGRRCRCLPGFTGDGSTCVTLEESPKGCERCGMDAECVDGVCRCAQGFSGNGVVCVPDPNDCRRFPKLCHGNGICNTTSGRCECRRGFLGDGVDCSEQKSCRIDPLVCHEDAECLPGGQCQCREGYYGNGVECRKALPSTISEPSSKGCAESCGAHSECANGVCRCHRGFVLHGDRGCVDVDECASGSHRCHAAAKCENTAGSYDCHCPEGFFADGKQCHQKHSVGDDLHILCLDDGIRLLFHNESFDGRVYVRGQNENPFCSKSFATVLPETERRFFHIPFHHCDFRMEPNDTILTTVIVQRHPMFVTVSADAYDLRCEYPVVERTLLSHYNVSEMPPEKTIVERGPQPRCALTVENEDEVTVDAAVVGQTIKLALSVSPNDSYSILPKNCKAVNLETGEQYILTDGAGCAVDTELFPEWTRTAPSLVKAAFRTFKWPDSSMIRFQCDCSACIGECPAVNCGRRRMAMMRRRMRMRFTREDDVDFEGVDARRSAFSSVLLVAEDEEERRAQRQMERWLSRGFAEERGDTVWSEEVVERICVDSRWIVFNAFSLLLCVALTAALFIVHKHSKSSFYDLKRRKHGADYASTCDNASSYLKF</sequence>
<dbReference type="SUPFAM" id="SSF57196">
    <property type="entry name" value="EGF/Laminin"/>
    <property type="match status" value="6"/>
</dbReference>
<dbReference type="Proteomes" id="UP001175271">
    <property type="component" value="Unassembled WGS sequence"/>
</dbReference>
<dbReference type="SMART" id="SM00179">
    <property type="entry name" value="EGF_CA"/>
    <property type="match status" value="15"/>
</dbReference>
<feature type="compositionally biased region" description="Low complexity" evidence="7">
    <location>
        <begin position="766"/>
        <end position="798"/>
    </location>
</feature>
<evidence type="ECO:0000259" key="11">
    <source>
        <dbReference type="PROSITE" id="PS51034"/>
    </source>
</evidence>
<feature type="compositionally biased region" description="Polar residues" evidence="7">
    <location>
        <begin position="1330"/>
        <end position="1345"/>
    </location>
</feature>
<comment type="caution">
    <text evidence="12">The sequence shown here is derived from an EMBL/GenBank/DDBJ whole genome shotgun (WGS) entry which is preliminary data.</text>
</comment>
<dbReference type="InterPro" id="IPR056953">
    <property type="entry name" value="CUT_N"/>
</dbReference>
<keyword evidence="8" id="KW-0812">Transmembrane</keyword>
<accession>A0AA39I5L9</accession>
<feature type="domain" description="EGF-like" evidence="10">
    <location>
        <begin position="93"/>
        <end position="127"/>
    </location>
</feature>
<feature type="compositionally biased region" description="Low complexity" evidence="7">
    <location>
        <begin position="965"/>
        <end position="988"/>
    </location>
</feature>
<evidence type="ECO:0000313" key="12">
    <source>
        <dbReference type="EMBL" id="KAK0417495.1"/>
    </source>
</evidence>
<dbReference type="PROSITE" id="PS00010">
    <property type="entry name" value="ASX_HYDROXYL"/>
    <property type="match status" value="9"/>
</dbReference>
<reference evidence="12" key="1">
    <citation type="submission" date="2023-06" db="EMBL/GenBank/DDBJ databases">
        <title>Genomic analysis of the entomopathogenic nematode Steinernema hermaphroditum.</title>
        <authorList>
            <person name="Schwarz E.M."/>
            <person name="Heppert J.K."/>
            <person name="Baniya A."/>
            <person name="Schwartz H.T."/>
            <person name="Tan C.-H."/>
            <person name="Antoshechkin I."/>
            <person name="Sternberg P.W."/>
            <person name="Goodrich-Blair H."/>
            <person name="Dillman A.R."/>
        </authorList>
    </citation>
    <scope>NUCLEOTIDE SEQUENCE</scope>
    <source>
        <strain evidence="12">PS9179</strain>
        <tissue evidence="12">Whole animal</tissue>
    </source>
</reference>
<dbReference type="Gene3D" id="2.90.20.10">
    <property type="entry name" value="Plasmodium vivax P25 domain"/>
    <property type="match status" value="1"/>
</dbReference>
<dbReference type="InterPro" id="IPR018097">
    <property type="entry name" value="EGF_Ca-bd_CS"/>
</dbReference>
<evidence type="ECO:0000313" key="13">
    <source>
        <dbReference type="Proteomes" id="UP001175271"/>
    </source>
</evidence>
<dbReference type="InterPro" id="IPR024731">
    <property type="entry name" value="NELL2-like_EGF"/>
</dbReference>
<feature type="compositionally biased region" description="Low complexity" evidence="7">
    <location>
        <begin position="1233"/>
        <end position="1287"/>
    </location>
</feature>
<feature type="domain" description="EGF-like" evidence="10">
    <location>
        <begin position="292"/>
        <end position="330"/>
    </location>
</feature>
<feature type="compositionally biased region" description="Polar residues" evidence="7">
    <location>
        <begin position="820"/>
        <end position="842"/>
    </location>
</feature>
<dbReference type="SMART" id="SM00241">
    <property type="entry name" value="ZP"/>
    <property type="match status" value="1"/>
</dbReference>
<keyword evidence="8" id="KW-0472">Membrane</keyword>
<feature type="region of interest" description="Disordered" evidence="7">
    <location>
        <begin position="657"/>
        <end position="676"/>
    </location>
</feature>
<feature type="domain" description="EGF-like" evidence="10">
    <location>
        <begin position="2115"/>
        <end position="2156"/>
    </location>
</feature>
<feature type="domain" description="EGF-like" evidence="10">
    <location>
        <begin position="253"/>
        <end position="291"/>
    </location>
</feature>
<dbReference type="Pfam" id="PF07645">
    <property type="entry name" value="EGF_CA"/>
    <property type="match status" value="6"/>
</dbReference>
<feature type="domain" description="EGF-like" evidence="10">
    <location>
        <begin position="2022"/>
        <end position="2061"/>
    </location>
</feature>
<evidence type="ECO:0000256" key="2">
    <source>
        <dbReference type="ARBA" id="ARBA00022729"/>
    </source>
</evidence>
<dbReference type="EMBL" id="JAUCMV010000002">
    <property type="protein sequence ID" value="KAK0417495.1"/>
    <property type="molecule type" value="Genomic_DNA"/>
</dbReference>
<dbReference type="PANTHER" id="PTHR24042">
    <property type="entry name" value="NEL HOMOLOG"/>
    <property type="match status" value="1"/>
</dbReference>
<keyword evidence="2 9" id="KW-0732">Signal</keyword>
<dbReference type="GO" id="GO:0005615">
    <property type="term" value="C:extracellular space"/>
    <property type="evidence" value="ECO:0007669"/>
    <property type="project" value="TreeGrafter"/>
</dbReference>
<feature type="compositionally biased region" description="Polar residues" evidence="7">
    <location>
        <begin position="1624"/>
        <end position="1636"/>
    </location>
</feature>
<feature type="compositionally biased region" description="Low complexity" evidence="7">
    <location>
        <begin position="1598"/>
        <end position="1623"/>
    </location>
</feature>
<feature type="compositionally biased region" description="Polar residues" evidence="7">
    <location>
        <begin position="720"/>
        <end position="764"/>
    </location>
</feature>
<evidence type="ECO:0000256" key="7">
    <source>
        <dbReference type="SAM" id="MobiDB-lite"/>
    </source>
</evidence>
<evidence type="ECO:0000256" key="4">
    <source>
        <dbReference type="ARBA" id="ARBA00023157"/>
    </source>
</evidence>
<evidence type="ECO:0000256" key="6">
    <source>
        <dbReference type="PROSITE-ProRule" id="PRU00076"/>
    </source>
</evidence>
<dbReference type="PROSITE" id="PS51034">
    <property type="entry name" value="ZP_2"/>
    <property type="match status" value="1"/>
</dbReference>
<feature type="compositionally biased region" description="Polar residues" evidence="7">
    <location>
        <begin position="955"/>
        <end position="964"/>
    </location>
</feature>
<dbReference type="FunFam" id="2.10.25.10:FF:000555">
    <property type="entry name" value="Dumpy, isoform I"/>
    <property type="match status" value="1"/>
</dbReference>
<dbReference type="InterPro" id="IPR001507">
    <property type="entry name" value="ZP_dom"/>
</dbReference>
<evidence type="ECO:0000256" key="1">
    <source>
        <dbReference type="ARBA" id="ARBA00022536"/>
    </source>
</evidence>
<feature type="compositionally biased region" description="Polar residues" evidence="7">
    <location>
        <begin position="989"/>
        <end position="1000"/>
    </location>
</feature>
<feature type="signal peptide" evidence="9">
    <location>
        <begin position="1"/>
        <end position="26"/>
    </location>
</feature>
<feature type="domain" description="EGF-like" evidence="10">
    <location>
        <begin position="130"/>
        <end position="166"/>
    </location>
</feature>
<feature type="domain" description="EGF-like" evidence="10">
    <location>
        <begin position="1980"/>
        <end position="2021"/>
    </location>
</feature>
<dbReference type="GO" id="GO:0005509">
    <property type="term" value="F:calcium ion binding"/>
    <property type="evidence" value="ECO:0007669"/>
    <property type="project" value="InterPro"/>
</dbReference>
<dbReference type="PROSITE" id="PS50026">
    <property type="entry name" value="EGF_3"/>
    <property type="match status" value="16"/>
</dbReference>
<gene>
    <name evidence="12" type="ORF">QR680_013044</name>
</gene>
<feature type="compositionally biased region" description="Low complexity" evidence="7">
    <location>
        <begin position="1666"/>
        <end position="1682"/>
    </location>
</feature>
<feature type="chain" id="PRO_5041436545" evidence="9">
    <location>
        <begin position="27"/>
        <end position="3086"/>
    </location>
</feature>
<dbReference type="Pfam" id="PF25057">
    <property type="entry name" value="CUT_N"/>
    <property type="match status" value="1"/>
</dbReference>
<feature type="domain" description="ZP" evidence="11">
    <location>
        <begin position="2718"/>
        <end position="2955"/>
    </location>
</feature>
<dbReference type="InterPro" id="IPR009030">
    <property type="entry name" value="Growth_fac_rcpt_cys_sf"/>
</dbReference>
<keyword evidence="8" id="KW-1133">Transmembrane helix</keyword>
<keyword evidence="4 6" id="KW-1015">Disulfide bond</keyword>
<feature type="region of interest" description="Disordered" evidence="7">
    <location>
        <begin position="866"/>
        <end position="1757"/>
    </location>
</feature>
<feature type="compositionally biased region" description="Low complexity" evidence="7">
    <location>
        <begin position="1033"/>
        <end position="1106"/>
    </location>
</feature>
<dbReference type="Pfam" id="PF12947">
    <property type="entry name" value="EGF_3"/>
    <property type="match status" value="6"/>
</dbReference>
<keyword evidence="3" id="KW-0677">Repeat</keyword>
<comment type="caution">
    <text evidence="6">Lacks conserved residue(s) required for the propagation of feature annotation.</text>
</comment>
<dbReference type="InterPro" id="IPR000742">
    <property type="entry name" value="EGF"/>
</dbReference>
<feature type="compositionally biased region" description="Polar residues" evidence="7">
    <location>
        <begin position="1555"/>
        <end position="1589"/>
    </location>
</feature>
<feature type="compositionally biased region" description="Polar residues" evidence="7">
    <location>
        <begin position="1176"/>
        <end position="1187"/>
    </location>
</feature>
<feature type="compositionally biased region" description="Polar residues" evidence="7">
    <location>
        <begin position="1288"/>
        <end position="1306"/>
    </location>
</feature>
<dbReference type="FunFam" id="2.10.25.10:FF:000038">
    <property type="entry name" value="Fibrillin 2"/>
    <property type="match status" value="9"/>
</dbReference>
<feature type="domain" description="EGF-like" evidence="10">
    <location>
        <begin position="2583"/>
        <end position="2620"/>
    </location>
</feature>
<feature type="compositionally biased region" description="Low complexity" evidence="7">
    <location>
        <begin position="1637"/>
        <end position="1655"/>
    </location>
</feature>
<feature type="domain" description="EGF-like" evidence="10">
    <location>
        <begin position="2666"/>
        <end position="2706"/>
    </location>
</feature>
<proteinExistence type="predicted"/>
<evidence type="ECO:0000256" key="8">
    <source>
        <dbReference type="SAM" id="Phobius"/>
    </source>
</evidence>
<evidence type="ECO:0000256" key="5">
    <source>
        <dbReference type="ARBA" id="ARBA00023180"/>
    </source>
</evidence>
<keyword evidence="5" id="KW-0325">Glycoprotein</keyword>
<dbReference type="InterPro" id="IPR049883">
    <property type="entry name" value="NOTCH1_EGF-like"/>
</dbReference>
<organism evidence="12 13">
    <name type="scientific">Steinernema hermaphroditum</name>
    <dbReference type="NCBI Taxonomy" id="289476"/>
    <lineage>
        <taxon>Eukaryota</taxon>
        <taxon>Metazoa</taxon>
        <taxon>Ecdysozoa</taxon>
        <taxon>Nematoda</taxon>
        <taxon>Chromadorea</taxon>
        <taxon>Rhabditida</taxon>
        <taxon>Tylenchina</taxon>
        <taxon>Panagrolaimomorpha</taxon>
        <taxon>Strongyloidoidea</taxon>
        <taxon>Steinernematidae</taxon>
        <taxon>Steinernema</taxon>
    </lineage>
</organism>
<dbReference type="InterPro" id="IPR051586">
    <property type="entry name" value="PKC-binding_NELL"/>
</dbReference>
<feature type="domain" description="EGF-like" evidence="10">
    <location>
        <begin position="2295"/>
        <end position="2334"/>
    </location>
</feature>
<dbReference type="Gene3D" id="2.10.25.10">
    <property type="entry name" value="Laminin"/>
    <property type="match status" value="14"/>
</dbReference>
<dbReference type="CDD" id="cd00054">
    <property type="entry name" value="EGF_CA"/>
    <property type="match status" value="11"/>
</dbReference>
<feature type="region of interest" description="Disordered" evidence="7">
    <location>
        <begin position="820"/>
        <end position="851"/>
    </location>
</feature>
<dbReference type="SUPFAM" id="SSF57184">
    <property type="entry name" value="Growth factor receptor domain"/>
    <property type="match status" value="3"/>
</dbReference>
<dbReference type="PROSITE" id="PS01186">
    <property type="entry name" value="EGF_2"/>
    <property type="match status" value="18"/>
</dbReference>
<feature type="domain" description="EGF-like" evidence="10">
    <location>
        <begin position="2544"/>
        <end position="2582"/>
    </location>
</feature>
<feature type="compositionally biased region" description="Low complexity" evidence="7">
    <location>
        <begin position="1706"/>
        <end position="1748"/>
    </location>
</feature>
<evidence type="ECO:0000256" key="9">
    <source>
        <dbReference type="SAM" id="SignalP"/>
    </source>
</evidence>
<feature type="transmembrane region" description="Helical" evidence="8">
    <location>
        <begin position="3032"/>
        <end position="3053"/>
    </location>
</feature>
<dbReference type="PROSITE" id="PS00022">
    <property type="entry name" value="EGF_1"/>
    <property type="match status" value="1"/>
</dbReference>
<evidence type="ECO:0000256" key="3">
    <source>
        <dbReference type="ARBA" id="ARBA00022737"/>
    </source>
</evidence>
<feature type="compositionally biased region" description="Low complexity" evidence="7">
    <location>
        <begin position="1201"/>
        <end position="1211"/>
    </location>
</feature>
<name>A0AA39I5L9_9BILA</name>
<feature type="domain" description="EGF-like" evidence="10">
    <location>
        <begin position="1848"/>
        <end position="1889"/>
    </location>
</feature>
<dbReference type="PROSITE" id="PS01187">
    <property type="entry name" value="EGF_CA"/>
    <property type="match status" value="8"/>
</dbReference>
<dbReference type="PANTHER" id="PTHR24042:SF5">
    <property type="entry name" value="EGF-LIKE CALCIUM-BINDING DOMAIN-CONTAINING PROTEIN"/>
    <property type="match status" value="1"/>
</dbReference>
<keyword evidence="1 6" id="KW-0245">EGF-like domain</keyword>
<dbReference type="SMART" id="SM00181">
    <property type="entry name" value="EGF"/>
    <property type="match status" value="29"/>
</dbReference>
<evidence type="ECO:0000259" key="10">
    <source>
        <dbReference type="PROSITE" id="PS50026"/>
    </source>
</evidence>
<feature type="disulfide bond" evidence="6">
    <location>
        <begin position="117"/>
        <end position="126"/>
    </location>
</feature>
<feature type="compositionally biased region" description="Low complexity" evidence="7">
    <location>
        <begin position="877"/>
        <end position="921"/>
    </location>
</feature>